<name>A0A5B7JJZ3_PORTR</name>
<dbReference type="AlphaFoldDB" id="A0A5B7JJZ3"/>
<feature type="region of interest" description="Disordered" evidence="1">
    <location>
        <begin position="137"/>
        <end position="158"/>
    </location>
</feature>
<comment type="caution">
    <text evidence="2">The sequence shown here is derived from an EMBL/GenBank/DDBJ whole genome shotgun (WGS) entry which is preliminary data.</text>
</comment>
<feature type="compositionally biased region" description="Low complexity" evidence="1">
    <location>
        <begin position="137"/>
        <end position="151"/>
    </location>
</feature>
<dbReference type="EMBL" id="VSRR010100193">
    <property type="protein sequence ID" value="MPC94895.1"/>
    <property type="molecule type" value="Genomic_DNA"/>
</dbReference>
<gene>
    <name evidence="2" type="ORF">E2C01_090085</name>
</gene>
<evidence type="ECO:0000313" key="3">
    <source>
        <dbReference type="Proteomes" id="UP000324222"/>
    </source>
</evidence>
<reference evidence="2 3" key="1">
    <citation type="submission" date="2019-05" db="EMBL/GenBank/DDBJ databases">
        <title>Another draft genome of Portunus trituberculatus and its Hox gene families provides insights of decapod evolution.</title>
        <authorList>
            <person name="Jeong J.-H."/>
            <person name="Song I."/>
            <person name="Kim S."/>
            <person name="Choi T."/>
            <person name="Kim D."/>
            <person name="Ryu S."/>
            <person name="Kim W."/>
        </authorList>
    </citation>
    <scope>NUCLEOTIDE SEQUENCE [LARGE SCALE GENOMIC DNA]</scope>
    <source>
        <tissue evidence="2">Muscle</tissue>
    </source>
</reference>
<organism evidence="2 3">
    <name type="scientific">Portunus trituberculatus</name>
    <name type="common">Swimming crab</name>
    <name type="synonym">Neptunus trituberculatus</name>
    <dbReference type="NCBI Taxonomy" id="210409"/>
    <lineage>
        <taxon>Eukaryota</taxon>
        <taxon>Metazoa</taxon>
        <taxon>Ecdysozoa</taxon>
        <taxon>Arthropoda</taxon>
        <taxon>Crustacea</taxon>
        <taxon>Multicrustacea</taxon>
        <taxon>Malacostraca</taxon>
        <taxon>Eumalacostraca</taxon>
        <taxon>Eucarida</taxon>
        <taxon>Decapoda</taxon>
        <taxon>Pleocyemata</taxon>
        <taxon>Brachyura</taxon>
        <taxon>Eubrachyura</taxon>
        <taxon>Portunoidea</taxon>
        <taxon>Portunidae</taxon>
        <taxon>Portuninae</taxon>
        <taxon>Portunus</taxon>
    </lineage>
</organism>
<evidence type="ECO:0000313" key="2">
    <source>
        <dbReference type="EMBL" id="MPC94895.1"/>
    </source>
</evidence>
<protein>
    <submittedName>
        <fullName evidence="2">Uncharacterized protein</fullName>
    </submittedName>
</protein>
<evidence type="ECO:0000256" key="1">
    <source>
        <dbReference type="SAM" id="MobiDB-lite"/>
    </source>
</evidence>
<keyword evidence="3" id="KW-1185">Reference proteome</keyword>
<dbReference type="Proteomes" id="UP000324222">
    <property type="component" value="Unassembled WGS sequence"/>
</dbReference>
<accession>A0A5B7JJZ3</accession>
<sequence length="158" mass="17219">MGSEICFDEGEVSDGEGGAVLAGKARSSVLSMDPRRLHTLFGKYVETVILMLDFRPSCQTGGISSWCNIWESSGGVYRRRQVRADRLVGGCFAGWLAETGYLSPCRADPRYSSRCHSNSDMDGVTCINVVAVNGDDDGVSSSKSHRSSCNSENCRRKY</sequence>
<proteinExistence type="predicted"/>